<name>A0ABR2N7Q3_9ROSI</name>
<organism evidence="2 3">
    <name type="scientific">Hibiscus sabdariffa</name>
    <name type="common">roselle</name>
    <dbReference type="NCBI Taxonomy" id="183260"/>
    <lineage>
        <taxon>Eukaryota</taxon>
        <taxon>Viridiplantae</taxon>
        <taxon>Streptophyta</taxon>
        <taxon>Embryophyta</taxon>
        <taxon>Tracheophyta</taxon>
        <taxon>Spermatophyta</taxon>
        <taxon>Magnoliopsida</taxon>
        <taxon>eudicotyledons</taxon>
        <taxon>Gunneridae</taxon>
        <taxon>Pentapetalae</taxon>
        <taxon>rosids</taxon>
        <taxon>malvids</taxon>
        <taxon>Malvales</taxon>
        <taxon>Malvaceae</taxon>
        <taxon>Malvoideae</taxon>
        <taxon>Hibiscus</taxon>
    </lineage>
</organism>
<comment type="caution">
    <text evidence="2">The sequence shown here is derived from an EMBL/GenBank/DDBJ whole genome shotgun (WGS) entry which is preliminary data.</text>
</comment>
<evidence type="ECO:0000259" key="1">
    <source>
        <dbReference type="Pfam" id="PF24964"/>
    </source>
</evidence>
<dbReference type="PANTHER" id="PTHR47169:SF2">
    <property type="entry name" value="OS01G0541250 PROTEIN"/>
    <property type="match status" value="1"/>
</dbReference>
<dbReference type="Gene3D" id="3.30.420.10">
    <property type="entry name" value="Ribonuclease H-like superfamily/Ribonuclease H"/>
    <property type="match status" value="1"/>
</dbReference>
<sequence length="384" mass="44112">MMDFEDTNTTMESFLITTSGRQPNKQLSKEQRQALFETLLKQSNNGKLPKGSISQIAAMFLVSTKTVGRLWNQVKRFVEQGIVVDVGSLYNRRTSTKRRILLNMDRILDIPLHRRTNIRSMAKALDMSKSTLHHRIKEGLIKPHTNAIKPYLSDANKRARLQFCLSMLELERYYLHPHEVEPFRSCKSKQFITKVMFMAAVARPRFDEFSNCMFSRKIGIFPIVIKEPARRNSKNRQAGTLETKAILYVTKDVTRSCLINKVLPAIRAKWPSSSDKRIFIQQDNAKPHIDIDDEQFLQAASLDGFNFQLFFQPPNSPDLNVLDLGYFRAIQSLQHQESPTTIDELVNGGNNFKLPHIGKQRMERNGELPIQLHCGQAIVQEALL</sequence>
<reference evidence="2 3" key="1">
    <citation type="journal article" date="2024" name="G3 (Bethesda)">
        <title>Genome assembly of Hibiscus sabdariffa L. provides insights into metabolisms of medicinal natural products.</title>
        <authorList>
            <person name="Kim T."/>
        </authorList>
    </citation>
    <scope>NUCLEOTIDE SEQUENCE [LARGE SCALE GENOMIC DNA]</scope>
    <source>
        <strain evidence="2">TK-2024</strain>
        <tissue evidence="2">Old leaves</tissue>
    </source>
</reference>
<accession>A0ABR2N7Q3</accession>
<dbReference type="InterPro" id="IPR056671">
    <property type="entry name" value="DUF7769"/>
</dbReference>
<dbReference type="InterPro" id="IPR036397">
    <property type="entry name" value="RNaseH_sf"/>
</dbReference>
<evidence type="ECO:0000313" key="3">
    <source>
        <dbReference type="Proteomes" id="UP001396334"/>
    </source>
</evidence>
<dbReference type="Proteomes" id="UP001396334">
    <property type="component" value="Unassembled WGS sequence"/>
</dbReference>
<dbReference type="PANTHER" id="PTHR47169">
    <property type="entry name" value="OS01G0541250 PROTEIN"/>
    <property type="match status" value="1"/>
</dbReference>
<gene>
    <name evidence="2" type="ORF">V6N11_024203</name>
</gene>
<protein>
    <recommendedName>
        <fullName evidence="1">DUF7769 domain-containing protein</fullName>
    </recommendedName>
</protein>
<dbReference type="EMBL" id="JBBPBN010000225">
    <property type="protein sequence ID" value="KAK8972179.1"/>
    <property type="molecule type" value="Genomic_DNA"/>
</dbReference>
<dbReference type="Pfam" id="PF24964">
    <property type="entry name" value="DUF7769"/>
    <property type="match status" value="1"/>
</dbReference>
<feature type="domain" description="DUF7769" evidence="1">
    <location>
        <begin position="27"/>
        <end position="81"/>
    </location>
</feature>
<keyword evidence="3" id="KW-1185">Reference proteome</keyword>
<evidence type="ECO:0000313" key="2">
    <source>
        <dbReference type="EMBL" id="KAK8972179.1"/>
    </source>
</evidence>
<proteinExistence type="predicted"/>